<reference evidence="2 3" key="1">
    <citation type="submission" date="2019-03" db="EMBL/GenBank/DDBJ databases">
        <title>Bradyrhizobium strains diversity.</title>
        <authorList>
            <person name="Urquiaga M.C.O."/>
            <person name="Hungria M."/>
            <person name="Delamuta J.R.M."/>
            <person name="Klepa M.S."/>
        </authorList>
    </citation>
    <scope>NUCLEOTIDE SEQUENCE [LARGE SCALE GENOMIC DNA]</scope>
    <source>
        <strain evidence="2 3">CNPSo 3426</strain>
    </source>
</reference>
<gene>
    <name evidence="2" type="ORF">E4K64_19160</name>
</gene>
<feature type="region of interest" description="Disordered" evidence="1">
    <location>
        <begin position="88"/>
        <end position="121"/>
    </location>
</feature>
<organism evidence="2 3">
    <name type="scientific">Bradyrhizobium frederickii</name>
    <dbReference type="NCBI Taxonomy" id="2560054"/>
    <lineage>
        <taxon>Bacteria</taxon>
        <taxon>Pseudomonadati</taxon>
        <taxon>Pseudomonadota</taxon>
        <taxon>Alphaproteobacteria</taxon>
        <taxon>Hyphomicrobiales</taxon>
        <taxon>Nitrobacteraceae</taxon>
        <taxon>Bradyrhizobium</taxon>
    </lineage>
</organism>
<evidence type="ECO:0000313" key="2">
    <source>
        <dbReference type="EMBL" id="TFV74113.1"/>
    </source>
</evidence>
<dbReference type="RefSeq" id="WP_135164912.1">
    <property type="nucleotide sequence ID" value="NZ_SPQS01000010.1"/>
</dbReference>
<accession>A0A4Y9P5Z4</accession>
<evidence type="ECO:0000256" key="1">
    <source>
        <dbReference type="SAM" id="MobiDB-lite"/>
    </source>
</evidence>
<dbReference type="EMBL" id="SPQS01000010">
    <property type="protein sequence ID" value="TFV74113.1"/>
    <property type="molecule type" value="Genomic_DNA"/>
</dbReference>
<protein>
    <submittedName>
        <fullName evidence="2">Uncharacterized protein</fullName>
    </submittedName>
</protein>
<dbReference type="Proteomes" id="UP000297700">
    <property type="component" value="Unassembled WGS sequence"/>
</dbReference>
<sequence length="121" mass="13194">MTKRCQQCGEDFTPYMGRQRFCCRECSDAWFAEERRTAVRRLRESAGDEAPQSYFAMEAARLDANATLIGSATPPPLAAPQWSRDLAALPKEPPLGDDVNALPDCSGIGGQNLEVEDGEAA</sequence>
<evidence type="ECO:0000313" key="3">
    <source>
        <dbReference type="Proteomes" id="UP000297700"/>
    </source>
</evidence>
<name>A0A4Y9P5Z4_9BRAD</name>
<comment type="caution">
    <text evidence="2">The sequence shown here is derived from an EMBL/GenBank/DDBJ whole genome shotgun (WGS) entry which is preliminary data.</text>
</comment>
<dbReference type="AlphaFoldDB" id="A0A4Y9P5Z4"/>
<proteinExistence type="predicted"/>